<proteinExistence type="predicted"/>
<evidence type="ECO:0000313" key="1">
    <source>
        <dbReference type="EMBL" id="QOP41286.1"/>
    </source>
</evidence>
<dbReference type="PROSITE" id="PS51257">
    <property type="entry name" value="PROKAR_LIPOPROTEIN"/>
    <property type="match status" value="1"/>
</dbReference>
<accession>A0A7M1AV75</accession>
<reference evidence="1 2" key="1">
    <citation type="submission" date="2019-06" db="EMBL/GenBank/DDBJ databases">
        <title>Sulfurimonas gotlandica sp. nov., a chemoautotrophic and psychrotolerant epsilonproteobacterium isolated from a pelagic redoxcline, and an emended description of the genus Sulfurimonas.</title>
        <authorList>
            <person name="Wang S."/>
            <person name="Jiang L."/>
            <person name="Shao Z."/>
        </authorList>
    </citation>
    <scope>NUCLEOTIDE SEQUENCE [LARGE SCALE GENOMIC DNA]</scope>
    <source>
        <strain evidence="1 2">B2</strain>
    </source>
</reference>
<name>A0A7M1AV75_9BACT</name>
<keyword evidence="2" id="KW-1185">Reference proteome</keyword>
<evidence type="ECO:0000313" key="2">
    <source>
        <dbReference type="Proteomes" id="UP000593910"/>
    </source>
</evidence>
<evidence type="ECO:0008006" key="3">
    <source>
        <dbReference type="Google" id="ProtNLM"/>
    </source>
</evidence>
<organism evidence="1 2">
    <name type="scientific">Sulfurimonas marina</name>
    <dbReference type="NCBI Taxonomy" id="2590551"/>
    <lineage>
        <taxon>Bacteria</taxon>
        <taxon>Pseudomonadati</taxon>
        <taxon>Campylobacterota</taxon>
        <taxon>Epsilonproteobacteria</taxon>
        <taxon>Campylobacterales</taxon>
        <taxon>Sulfurimonadaceae</taxon>
        <taxon>Sulfurimonas</taxon>
    </lineage>
</organism>
<dbReference type="Proteomes" id="UP000593910">
    <property type="component" value="Chromosome"/>
</dbReference>
<dbReference type="RefSeq" id="WP_193112602.1">
    <property type="nucleotide sequence ID" value="NZ_CP041165.1"/>
</dbReference>
<gene>
    <name evidence="1" type="ORF">FJR03_05830</name>
</gene>
<sequence>MKIIVSSLIVISLFTSCVDKNGFDNFNFTPEQEQWENNQINSRINDDQQLQGTVTAVYLNKVMPNLYKEGEYFYISLYLKDSSQELTFTLNDQPSIYLEKLPNNDEFKKFTNTTNKWNRYYLVGFLEQKDDDTLSLEVKNEKLFSNKMVFKKDE</sequence>
<dbReference type="EMBL" id="CP041165">
    <property type="protein sequence ID" value="QOP41286.1"/>
    <property type="molecule type" value="Genomic_DNA"/>
</dbReference>
<dbReference type="AlphaFoldDB" id="A0A7M1AV75"/>
<protein>
    <recommendedName>
        <fullName evidence="3">Lipoprotein</fullName>
    </recommendedName>
</protein>
<dbReference type="KEGG" id="smax:FJR03_05830"/>